<dbReference type="PANTHER" id="PTHR22942:SF30">
    <property type="entry name" value="MEIOTIC RECOMBINATION PROTEIN DMC1_LIM15 HOMOLOG"/>
    <property type="match status" value="1"/>
</dbReference>
<comment type="similarity">
    <text evidence="4">Belongs to the RecA family.</text>
</comment>
<dbReference type="InterPro" id="IPR020588">
    <property type="entry name" value="RecA_ATP-bd"/>
</dbReference>
<protein>
    <submittedName>
        <fullName evidence="8">Meiotic recombination protein DMC1 homolog B-like</fullName>
    </submittedName>
</protein>
<dbReference type="GO" id="GO:0140664">
    <property type="term" value="F:ATP-dependent DNA damage sensor activity"/>
    <property type="evidence" value="ECO:0007669"/>
    <property type="project" value="InterPro"/>
</dbReference>
<dbReference type="PROSITE" id="PS50162">
    <property type="entry name" value="RECA_2"/>
    <property type="match status" value="1"/>
</dbReference>
<dbReference type="GO" id="GO:0070192">
    <property type="term" value="P:chromosome organization involved in meiotic cell cycle"/>
    <property type="evidence" value="ECO:0007669"/>
    <property type="project" value="TreeGrafter"/>
</dbReference>
<evidence type="ECO:0000256" key="2">
    <source>
        <dbReference type="ARBA" id="ARBA00022840"/>
    </source>
</evidence>
<dbReference type="GO" id="GO:0003697">
    <property type="term" value="F:single-stranded DNA binding"/>
    <property type="evidence" value="ECO:0007669"/>
    <property type="project" value="TreeGrafter"/>
</dbReference>
<evidence type="ECO:0000256" key="4">
    <source>
        <dbReference type="RuleBase" id="RU003422"/>
    </source>
</evidence>
<dbReference type="GO" id="GO:0000794">
    <property type="term" value="C:condensed nuclear chromosome"/>
    <property type="evidence" value="ECO:0007669"/>
    <property type="project" value="TreeGrafter"/>
</dbReference>
<evidence type="ECO:0000313" key="7">
    <source>
        <dbReference type="Proteomes" id="UP000515146"/>
    </source>
</evidence>
<dbReference type="GO" id="GO:0006312">
    <property type="term" value="P:mitotic recombination"/>
    <property type="evidence" value="ECO:0007669"/>
    <property type="project" value="TreeGrafter"/>
</dbReference>
<evidence type="ECO:0000259" key="6">
    <source>
        <dbReference type="PROSITE" id="PS50163"/>
    </source>
</evidence>
<accession>A0A6P6Y9V2</accession>
<feature type="domain" description="RecA family profile 1" evidence="5">
    <location>
        <begin position="1"/>
        <end position="179"/>
    </location>
</feature>
<dbReference type="InterPro" id="IPR013632">
    <property type="entry name" value="Rad51_C"/>
</dbReference>
<keyword evidence="2 4" id="KW-0067">ATP-binding</keyword>
<feature type="domain" description="RecA family profile 2" evidence="6">
    <location>
        <begin position="185"/>
        <end position="249"/>
    </location>
</feature>
<keyword evidence="7" id="KW-1185">Reference proteome</keyword>
<organism evidence="7 8">
    <name type="scientific">Dermatophagoides pteronyssinus</name>
    <name type="common">European house dust mite</name>
    <dbReference type="NCBI Taxonomy" id="6956"/>
    <lineage>
        <taxon>Eukaryota</taxon>
        <taxon>Metazoa</taxon>
        <taxon>Ecdysozoa</taxon>
        <taxon>Arthropoda</taxon>
        <taxon>Chelicerata</taxon>
        <taxon>Arachnida</taxon>
        <taxon>Acari</taxon>
        <taxon>Acariformes</taxon>
        <taxon>Sarcoptiformes</taxon>
        <taxon>Astigmata</taxon>
        <taxon>Psoroptidia</taxon>
        <taxon>Analgoidea</taxon>
        <taxon>Pyroglyphidae</taxon>
        <taxon>Dermatophagoidinae</taxon>
        <taxon>Dermatophagoides</taxon>
    </lineage>
</organism>
<dbReference type="InterPro" id="IPR020587">
    <property type="entry name" value="RecA_monomer-monomer_interface"/>
</dbReference>
<sequence>MAGKKTVQIEAEVETEDVSETSQTVETEDDIFIEVDKLQELGINVADITKLKLSGYNTALSIIQATRKELLAIKGFSDAKVEKIIECAQKIEQTDTFISGINLLKKRSSLIKITTGSSTKMVLEPFSLLVIDGIMSLFRVDFSGRGELSERQQLLGKTLNRLQKLADQFNIAIVYTNQVMSDPSGAMTMAINPVKPVGGHVLGHASTHRLMLRVGKGDQRVCKVYDSPILPPGDATFQLSSLGICDVNE</sequence>
<dbReference type="PANTHER" id="PTHR22942">
    <property type="entry name" value="RECA/RAD51/RADA DNA STRAND-PAIRING FAMILY MEMBER"/>
    <property type="match status" value="1"/>
</dbReference>
<dbReference type="InParanoid" id="A0A6P6Y9V2"/>
<reference evidence="8" key="1">
    <citation type="submission" date="2025-08" db="UniProtKB">
        <authorList>
            <consortium name="RefSeq"/>
        </authorList>
    </citation>
    <scope>IDENTIFICATION</scope>
    <source>
        <strain evidence="8">Airmid</strain>
    </source>
</reference>
<dbReference type="KEGG" id="dpte:113796121"/>
<evidence type="ECO:0000256" key="1">
    <source>
        <dbReference type="ARBA" id="ARBA00022741"/>
    </source>
</evidence>
<dbReference type="PROSITE" id="PS50163">
    <property type="entry name" value="RECA_3"/>
    <property type="match status" value="1"/>
</dbReference>
<evidence type="ECO:0000259" key="5">
    <source>
        <dbReference type="PROSITE" id="PS50162"/>
    </source>
</evidence>
<dbReference type="GO" id="GO:0003690">
    <property type="term" value="F:double-stranded DNA binding"/>
    <property type="evidence" value="ECO:0007669"/>
    <property type="project" value="TreeGrafter"/>
</dbReference>
<dbReference type="SUPFAM" id="SSF52540">
    <property type="entry name" value="P-loop containing nucleoside triphosphate hydrolases"/>
    <property type="match status" value="1"/>
</dbReference>
<dbReference type="Pfam" id="PF14520">
    <property type="entry name" value="HHH_5"/>
    <property type="match status" value="1"/>
</dbReference>
<dbReference type="GO" id="GO:0000150">
    <property type="term" value="F:DNA strand exchange activity"/>
    <property type="evidence" value="ECO:0007669"/>
    <property type="project" value="TreeGrafter"/>
</dbReference>
<evidence type="ECO:0000313" key="8">
    <source>
        <dbReference type="RefSeq" id="XP_027202162.1"/>
    </source>
</evidence>
<dbReference type="OMA" id="LEVCTRR"/>
<dbReference type="Proteomes" id="UP000515146">
    <property type="component" value="Unplaced"/>
</dbReference>
<dbReference type="InterPro" id="IPR010995">
    <property type="entry name" value="DNA_repair_Rad51/TF_NusA_a-hlx"/>
</dbReference>
<keyword evidence="1 4" id="KW-0547">Nucleotide-binding</keyword>
<gene>
    <name evidence="8" type="primary">LOC113796121</name>
</gene>
<keyword evidence="3" id="KW-0238">DNA-binding</keyword>
<name>A0A6P6Y9V2_DERPT</name>
<dbReference type="Gene3D" id="3.40.50.300">
    <property type="entry name" value="P-loop containing nucleotide triphosphate hydrolases"/>
    <property type="match status" value="1"/>
</dbReference>
<dbReference type="GO" id="GO:0007131">
    <property type="term" value="P:reciprocal meiotic recombination"/>
    <property type="evidence" value="ECO:0007669"/>
    <property type="project" value="TreeGrafter"/>
</dbReference>
<dbReference type="AlphaFoldDB" id="A0A6P6Y9V2"/>
<evidence type="ECO:0000256" key="3">
    <source>
        <dbReference type="ARBA" id="ARBA00023125"/>
    </source>
</evidence>
<dbReference type="InterPro" id="IPR027417">
    <property type="entry name" value="P-loop_NTPase"/>
</dbReference>
<proteinExistence type="inferred from homology"/>
<dbReference type="OrthoDB" id="10251254at2759"/>
<dbReference type="Pfam" id="PF08423">
    <property type="entry name" value="Rad51"/>
    <property type="match status" value="1"/>
</dbReference>
<dbReference type="RefSeq" id="XP_027202162.1">
    <property type="nucleotide sequence ID" value="XM_027346361.1"/>
</dbReference>
<dbReference type="GO" id="GO:0042148">
    <property type="term" value="P:DNA strand invasion"/>
    <property type="evidence" value="ECO:0007669"/>
    <property type="project" value="TreeGrafter"/>
</dbReference>
<dbReference type="GO" id="GO:0005524">
    <property type="term" value="F:ATP binding"/>
    <property type="evidence" value="ECO:0007669"/>
    <property type="project" value="UniProtKB-KW"/>
</dbReference>
<dbReference type="GO" id="GO:0000730">
    <property type="term" value="P:DNA recombinase assembly"/>
    <property type="evidence" value="ECO:0007669"/>
    <property type="project" value="TreeGrafter"/>
</dbReference>
<dbReference type="SUPFAM" id="SSF47794">
    <property type="entry name" value="Rad51 N-terminal domain-like"/>
    <property type="match status" value="1"/>
</dbReference>